<dbReference type="AlphaFoldDB" id="A0A9Q3GDN9"/>
<reference evidence="1" key="1">
    <citation type="submission" date="2021-03" db="EMBL/GenBank/DDBJ databases">
        <title>Draft genome sequence of rust myrtle Austropuccinia psidii MF-1, a brazilian biotype.</title>
        <authorList>
            <person name="Quecine M.C."/>
            <person name="Pachon D.M.R."/>
            <person name="Bonatelli M.L."/>
            <person name="Correr F.H."/>
            <person name="Franceschini L.M."/>
            <person name="Leite T.F."/>
            <person name="Margarido G.R.A."/>
            <person name="Almeida C.A."/>
            <person name="Ferrarezi J.A."/>
            <person name="Labate C.A."/>
        </authorList>
    </citation>
    <scope>NUCLEOTIDE SEQUENCE</scope>
    <source>
        <strain evidence="1">MF-1</strain>
    </source>
</reference>
<sequence>MIGFSYSKKRLNSIDPQITSEIRNHKLLIKLPEDLEHALKCICSKEFTLDAISNTLQEVRRRTHIGRYYTDRAGDNRESPTLEAKEAQYSKVQMTKACHKCGSPNHYENSFSKGREEVFSGIH</sequence>
<organism evidence="1 2">
    <name type="scientific">Austropuccinia psidii MF-1</name>
    <dbReference type="NCBI Taxonomy" id="1389203"/>
    <lineage>
        <taxon>Eukaryota</taxon>
        <taxon>Fungi</taxon>
        <taxon>Dikarya</taxon>
        <taxon>Basidiomycota</taxon>
        <taxon>Pucciniomycotina</taxon>
        <taxon>Pucciniomycetes</taxon>
        <taxon>Pucciniales</taxon>
        <taxon>Sphaerophragmiaceae</taxon>
        <taxon>Austropuccinia</taxon>
    </lineage>
</organism>
<evidence type="ECO:0000313" key="1">
    <source>
        <dbReference type="EMBL" id="MBW0463211.1"/>
    </source>
</evidence>
<dbReference type="Proteomes" id="UP000765509">
    <property type="component" value="Unassembled WGS sequence"/>
</dbReference>
<gene>
    <name evidence="1" type="ORF">O181_002926</name>
</gene>
<dbReference type="EMBL" id="AVOT02000505">
    <property type="protein sequence ID" value="MBW0463211.1"/>
    <property type="molecule type" value="Genomic_DNA"/>
</dbReference>
<comment type="caution">
    <text evidence="1">The sequence shown here is derived from an EMBL/GenBank/DDBJ whole genome shotgun (WGS) entry which is preliminary data.</text>
</comment>
<protein>
    <submittedName>
        <fullName evidence="1">Uncharacterized protein</fullName>
    </submittedName>
</protein>
<dbReference type="OrthoDB" id="5431222at2759"/>
<keyword evidence="2" id="KW-1185">Reference proteome</keyword>
<name>A0A9Q3GDN9_9BASI</name>
<proteinExistence type="predicted"/>
<accession>A0A9Q3GDN9</accession>
<evidence type="ECO:0000313" key="2">
    <source>
        <dbReference type="Proteomes" id="UP000765509"/>
    </source>
</evidence>